<name>A0A9Q0MP91_9DIPT</name>
<dbReference type="InterPro" id="IPR027417">
    <property type="entry name" value="P-loop_NTPase"/>
</dbReference>
<dbReference type="EC" id="3.6.4.12" evidence="1"/>
<dbReference type="InterPro" id="IPR001208">
    <property type="entry name" value="MCM_dom"/>
</dbReference>
<dbReference type="Pfam" id="PF17207">
    <property type="entry name" value="MCM_OB"/>
    <property type="match status" value="1"/>
</dbReference>
<evidence type="ECO:0000256" key="8">
    <source>
        <dbReference type="SAM" id="MobiDB-lite"/>
    </source>
</evidence>
<protein>
    <recommendedName>
        <fullName evidence="1">DNA helicase</fullName>
        <ecNumber evidence="1">3.6.4.12</ecNumber>
    </recommendedName>
</protein>
<dbReference type="Gene3D" id="3.40.50.300">
    <property type="entry name" value="P-loop containing nucleotide triphosphate hydrolases"/>
    <property type="match status" value="1"/>
</dbReference>
<evidence type="ECO:0000256" key="5">
    <source>
        <dbReference type="ARBA" id="ARBA00022840"/>
    </source>
</evidence>
<dbReference type="EMBL" id="WJQU01002119">
    <property type="protein sequence ID" value="KAJ6633293.1"/>
    <property type="molecule type" value="Genomic_DNA"/>
</dbReference>
<feature type="compositionally biased region" description="Basic and acidic residues" evidence="8">
    <location>
        <begin position="794"/>
        <end position="803"/>
    </location>
</feature>
<keyword evidence="5 7" id="KW-0067">ATP-binding</keyword>
<dbReference type="Pfam" id="PF00493">
    <property type="entry name" value="MCM"/>
    <property type="match status" value="1"/>
</dbReference>
<dbReference type="SMART" id="SM00350">
    <property type="entry name" value="MCM"/>
    <property type="match status" value="1"/>
</dbReference>
<dbReference type="Pfam" id="PF17855">
    <property type="entry name" value="MCM_lid"/>
    <property type="match status" value="1"/>
</dbReference>
<dbReference type="GO" id="GO:0042555">
    <property type="term" value="C:MCM complex"/>
    <property type="evidence" value="ECO:0007669"/>
    <property type="project" value="TreeGrafter"/>
</dbReference>
<keyword evidence="4 10" id="KW-0378">Hydrolase</keyword>
<dbReference type="GO" id="GO:0006260">
    <property type="term" value="P:DNA replication"/>
    <property type="evidence" value="ECO:0007669"/>
    <property type="project" value="InterPro"/>
</dbReference>
<evidence type="ECO:0000259" key="9">
    <source>
        <dbReference type="PROSITE" id="PS50051"/>
    </source>
</evidence>
<dbReference type="SUPFAM" id="SSF50249">
    <property type="entry name" value="Nucleic acid-binding proteins"/>
    <property type="match status" value="1"/>
</dbReference>
<dbReference type="OrthoDB" id="271325at2759"/>
<evidence type="ECO:0000256" key="6">
    <source>
        <dbReference type="ARBA" id="ARBA00023125"/>
    </source>
</evidence>
<dbReference type="PANTHER" id="PTHR11630">
    <property type="entry name" value="DNA REPLICATION LICENSING FACTOR MCM FAMILY MEMBER"/>
    <property type="match status" value="1"/>
</dbReference>
<dbReference type="GO" id="GO:0017116">
    <property type="term" value="F:single-stranded DNA helicase activity"/>
    <property type="evidence" value="ECO:0007669"/>
    <property type="project" value="TreeGrafter"/>
</dbReference>
<accession>A0A9Q0MP91</accession>
<comment type="caution">
    <text evidence="10">The sequence shown here is derived from an EMBL/GenBank/DDBJ whole genome shotgun (WGS) entry which is preliminary data.</text>
</comment>
<dbReference type="InterPro" id="IPR018525">
    <property type="entry name" value="MCM_CS"/>
</dbReference>
<proteinExistence type="inferred from homology"/>
<organism evidence="10 11">
    <name type="scientific">Pseudolycoriella hygida</name>
    <dbReference type="NCBI Taxonomy" id="35572"/>
    <lineage>
        <taxon>Eukaryota</taxon>
        <taxon>Metazoa</taxon>
        <taxon>Ecdysozoa</taxon>
        <taxon>Arthropoda</taxon>
        <taxon>Hexapoda</taxon>
        <taxon>Insecta</taxon>
        <taxon>Pterygota</taxon>
        <taxon>Neoptera</taxon>
        <taxon>Endopterygota</taxon>
        <taxon>Diptera</taxon>
        <taxon>Nematocera</taxon>
        <taxon>Sciaroidea</taxon>
        <taxon>Sciaridae</taxon>
        <taxon>Pseudolycoriella</taxon>
    </lineage>
</organism>
<evidence type="ECO:0000256" key="1">
    <source>
        <dbReference type="ARBA" id="ARBA00012551"/>
    </source>
</evidence>
<dbReference type="SUPFAM" id="SSF52540">
    <property type="entry name" value="P-loop containing nucleoside triphosphate hydrolases"/>
    <property type="match status" value="1"/>
</dbReference>
<dbReference type="GO" id="GO:0003697">
    <property type="term" value="F:single-stranded DNA binding"/>
    <property type="evidence" value="ECO:0007669"/>
    <property type="project" value="TreeGrafter"/>
</dbReference>
<dbReference type="AlphaFoldDB" id="A0A9Q0MP91"/>
<dbReference type="GO" id="GO:0005634">
    <property type="term" value="C:nucleus"/>
    <property type="evidence" value="ECO:0007669"/>
    <property type="project" value="UniProtKB-SubCell"/>
</dbReference>
<dbReference type="PRINTS" id="PR01657">
    <property type="entry name" value="MCMFAMILY"/>
</dbReference>
<evidence type="ECO:0000256" key="7">
    <source>
        <dbReference type="RuleBase" id="RU004070"/>
    </source>
</evidence>
<keyword evidence="2" id="KW-0235">DNA replication</keyword>
<reference evidence="10" key="1">
    <citation type="submission" date="2022-07" db="EMBL/GenBank/DDBJ databases">
        <authorList>
            <person name="Trinca V."/>
            <person name="Uliana J.V.C."/>
            <person name="Torres T.T."/>
            <person name="Ward R.J."/>
            <person name="Monesi N."/>
        </authorList>
    </citation>
    <scope>NUCLEOTIDE SEQUENCE</scope>
    <source>
        <strain evidence="10">HSMRA1968</strain>
        <tissue evidence="10">Whole embryos</tissue>
    </source>
</reference>
<evidence type="ECO:0000256" key="4">
    <source>
        <dbReference type="ARBA" id="ARBA00022806"/>
    </source>
</evidence>
<evidence type="ECO:0000256" key="3">
    <source>
        <dbReference type="ARBA" id="ARBA00022741"/>
    </source>
</evidence>
<dbReference type="Gene3D" id="2.40.50.140">
    <property type="entry name" value="Nucleic acid-binding proteins"/>
    <property type="match status" value="1"/>
</dbReference>
<keyword evidence="6 7" id="KW-0238">DNA-binding</keyword>
<feature type="compositionally biased region" description="Polar residues" evidence="8">
    <location>
        <begin position="804"/>
        <end position="828"/>
    </location>
</feature>
<dbReference type="Gene3D" id="2.20.28.10">
    <property type="match status" value="1"/>
</dbReference>
<gene>
    <name evidence="10" type="primary">mcm9</name>
    <name evidence="10" type="ORF">Bhyg_16275</name>
</gene>
<dbReference type="InterPro" id="IPR033762">
    <property type="entry name" value="MCM_OB"/>
</dbReference>
<dbReference type="PANTHER" id="PTHR11630:SF48">
    <property type="entry name" value="DNA HELICASE MCM9"/>
    <property type="match status" value="1"/>
</dbReference>
<sequence>MENYLVNNHKNDIVDMLNNSEECSIVSLLVSLSHLHQTDPSLFTDVINDVHKASIKWSDVLLDLQKRFAETDSFLDPNWEIKVNGRVRFYNLPEQDIRNRLTFPTDDDIGKFVQVKGTVLRATQPKFLQYKTDFICGHCKSSITIEGEYAKNYVIVPPNSCINGCKGRPYLDETNVVNENFITYQEIKVMEAISKKSMPAVMDVTLDDDLVENCQPGDSVTICGTVESRWTYSPKVEIKVVIRANSVDNKMKQVKVGNELPEHLICLRAEWNELTEKFGELGARDILIQSICPDVHGMYLAKLAVALVICSGFDSSSSISGLRNYSHLLLIGDPGLAKSRLLKFAASVSNRSSFVTGSGVSSAGLTAAAVQEEGEWQLEAGALPLADNGICCIDEFNLMTESDKASLHEAMEQQTIHISKAGISCKLNTRCSIIAATNPKNLYSMSDQEGTSSINLGLASSLVSRFDLVLILRDERNVEWDTRVANHILNGTGPEQNENLYDLPRLQAHFAAIREFDPVVTDGASRIIKAYYLACRGDEYRDAGRTTLRFNDSLLRLAKSHAKLLFRDKVTEIDAVIVIMLMESSFGFGRILRPSSVLREEIPLGPNEVQISHLMERLNVEIRNFGNGETEDRNETSNGIVPETKRVASDARIASSQISSTVQQNSVEDATNESVSNIQVTEHIENVRNSTINLESNVKVKKSVETFEYKKFEFRKRQLNWTSKDLVDLNMPTTSTASVHNSITSLNQQQNKEVLQPLNQNVGFDPASNKRIRMDFDDEELDKLFTLDEPIPESTKKSTDKNANECNNSQAHPSTEPTTSNGEQMQNTKDSKRFFHNFTDEDLAVFDDFDF</sequence>
<feature type="region of interest" description="Disordered" evidence="8">
    <location>
        <begin position="626"/>
        <end position="646"/>
    </location>
</feature>
<comment type="similarity">
    <text evidence="7">Belongs to the MCM family.</text>
</comment>
<dbReference type="GO" id="GO:0005524">
    <property type="term" value="F:ATP binding"/>
    <property type="evidence" value="ECO:0007669"/>
    <property type="project" value="UniProtKB-KW"/>
</dbReference>
<dbReference type="PROSITE" id="PS50051">
    <property type="entry name" value="MCM_2"/>
    <property type="match status" value="1"/>
</dbReference>
<dbReference type="InterPro" id="IPR041562">
    <property type="entry name" value="MCM_lid"/>
</dbReference>
<dbReference type="GO" id="GO:0016787">
    <property type="term" value="F:hydrolase activity"/>
    <property type="evidence" value="ECO:0007669"/>
    <property type="project" value="UniProtKB-KW"/>
</dbReference>
<keyword evidence="11" id="KW-1185">Reference proteome</keyword>
<evidence type="ECO:0000313" key="11">
    <source>
        <dbReference type="Proteomes" id="UP001151699"/>
    </source>
</evidence>
<feature type="domain" description="MCM C-terminal AAA(+) ATPase" evidence="9">
    <location>
        <begin position="283"/>
        <end position="488"/>
    </location>
</feature>
<dbReference type="Proteomes" id="UP001151699">
    <property type="component" value="Unassembled WGS sequence"/>
</dbReference>
<dbReference type="InterPro" id="IPR031327">
    <property type="entry name" value="MCM"/>
</dbReference>
<dbReference type="InterPro" id="IPR012340">
    <property type="entry name" value="NA-bd_OB-fold"/>
</dbReference>
<keyword evidence="3 7" id="KW-0547">Nucleotide-binding</keyword>
<dbReference type="GO" id="GO:0000724">
    <property type="term" value="P:double-strand break repair via homologous recombination"/>
    <property type="evidence" value="ECO:0007669"/>
    <property type="project" value="TreeGrafter"/>
</dbReference>
<evidence type="ECO:0000256" key="2">
    <source>
        <dbReference type="ARBA" id="ARBA00022705"/>
    </source>
</evidence>
<dbReference type="PROSITE" id="PS00847">
    <property type="entry name" value="MCM_1"/>
    <property type="match status" value="1"/>
</dbReference>
<keyword evidence="4 10" id="KW-0347">Helicase</keyword>
<feature type="region of interest" description="Disordered" evidence="8">
    <location>
        <begin position="788"/>
        <end position="831"/>
    </location>
</feature>
<evidence type="ECO:0000313" key="10">
    <source>
        <dbReference type="EMBL" id="KAJ6633293.1"/>
    </source>
</evidence>